<evidence type="ECO:0000313" key="2">
    <source>
        <dbReference type="Proteomes" id="UP000533476"/>
    </source>
</evidence>
<evidence type="ECO:0000313" key="1">
    <source>
        <dbReference type="EMBL" id="NMP24744.1"/>
    </source>
</evidence>
<proteinExistence type="predicted"/>
<organism evidence="1 2">
    <name type="scientific">Sulfobacillus harzensis</name>
    <dbReference type="NCBI Taxonomy" id="2729629"/>
    <lineage>
        <taxon>Bacteria</taxon>
        <taxon>Bacillati</taxon>
        <taxon>Bacillota</taxon>
        <taxon>Clostridia</taxon>
        <taxon>Eubacteriales</taxon>
        <taxon>Clostridiales Family XVII. Incertae Sedis</taxon>
        <taxon>Sulfobacillus</taxon>
    </lineage>
</organism>
<gene>
    <name evidence="1" type="ORF">HIJ39_20765</name>
</gene>
<keyword evidence="2" id="KW-1185">Reference proteome</keyword>
<dbReference type="EMBL" id="JABBVZ010000144">
    <property type="protein sequence ID" value="NMP24744.1"/>
    <property type="molecule type" value="Genomic_DNA"/>
</dbReference>
<comment type="caution">
    <text evidence="1">The sequence shown here is derived from an EMBL/GenBank/DDBJ whole genome shotgun (WGS) entry which is preliminary data.</text>
</comment>
<dbReference type="Proteomes" id="UP000533476">
    <property type="component" value="Unassembled WGS sequence"/>
</dbReference>
<reference evidence="1 2" key="1">
    <citation type="submission" date="2020-04" db="EMBL/GenBank/DDBJ databases">
        <authorList>
            <person name="Zhang R."/>
            <person name="Schippers A."/>
        </authorList>
    </citation>
    <scope>NUCLEOTIDE SEQUENCE [LARGE SCALE GENOMIC DNA]</scope>
    <source>
        <strain evidence="1 2">DSM 109850</strain>
    </source>
</reference>
<protein>
    <submittedName>
        <fullName evidence="1">Uncharacterized protein</fullName>
    </submittedName>
</protein>
<accession>A0A7Y0LA96</accession>
<sequence>MESDVLTEKVSGQVRRGNWRGAVETLLDAMLCTADDYGDSALREHIERIATQVFDIP</sequence>
<dbReference type="AlphaFoldDB" id="A0A7Y0LA96"/>
<feature type="non-terminal residue" evidence="1">
    <location>
        <position position="57"/>
    </location>
</feature>
<name>A0A7Y0LA96_9FIRM</name>